<dbReference type="InterPro" id="IPR049326">
    <property type="entry name" value="Rhodopsin_dom_fungi"/>
</dbReference>
<organism evidence="9 10">
    <name type="scientific">Apiospora rasikravindrae</name>
    <dbReference type="NCBI Taxonomy" id="990691"/>
    <lineage>
        <taxon>Eukaryota</taxon>
        <taxon>Fungi</taxon>
        <taxon>Dikarya</taxon>
        <taxon>Ascomycota</taxon>
        <taxon>Pezizomycotina</taxon>
        <taxon>Sordariomycetes</taxon>
        <taxon>Xylariomycetidae</taxon>
        <taxon>Amphisphaeriales</taxon>
        <taxon>Apiosporaceae</taxon>
        <taxon>Apiospora</taxon>
    </lineage>
</organism>
<evidence type="ECO:0000313" key="9">
    <source>
        <dbReference type="EMBL" id="KAK8030085.1"/>
    </source>
</evidence>
<feature type="transmembrane region" description="Helical" evidence="7">
    <location>
        <begin position="82"/>
        <end position="105"/>
    </location>
</feature>
<dbReference type="PANTHER" id="PTHR33048:SF47">
    <property type="entry name" value="INTEGRAL MEMBRANE PROTEIN-RELATED"/>
    <property type="match status" value="1"/>
</dbReference>
<keyword evidence="3 7" id="KW-1133">Transmembrane helix</keyword>
<feature type="transmembrane region" description="Helical" evidence="7">
    <location>
        <begin position="139"/>
        <end position="157"/>
    </location>
</feature>
<feature type="transmembrane region" description="Helical" evidence="7">
    <location>
        <begin position="31"/>
        <end position="52"/>
    </location>
</feature>
<evidence type="ECO:0000256" key="4">
    <source>
        <dbReference type="ARBA" id="ARBA00023136"/>
    </source>
</evidence>
<evidence type="ECO:0000256" key="7">
    <source>
        <dbReference type="SAM" id="Phobius"/>
    </source>
</evidence>
<keyword evidence="2 7" id="KW-0812">Transmembrane</keyword>
<dbReference type="PANTHER" id="PTHR33048">
    <property type="entry name" value="PTH11-LIKE INTEGRAL MEMBRANE PROTEIN (AFU_ORTHOLOGUE AFUA_5G11245)"/>
    <property type="match status" value="1"/>
</dbReference>
<sequence length="343" mass="37692">MSLPMDLCAVPAGTAPDGSWDLVHFESLETASIIIFVLLTVLAMLFVVPRIYVNRKKLLMADSSIFLLYWQLFHVHDGPVRAAIWIGLVFTFLTAAPTTIFSIALDTPRKGEEWQDVLVRLSAPTSLYDYALLGPIQGSVIVALDIFAFVLPLPIIARLNLTPRKKKQLLLLFSTAFLGIVASIVALVYKVRLLTLQKGNPGNVMWLQGPTYICVHAESIITIIVGSMPAFSNFMKLHVLESRAFQALRSRFGASGRSTGEKSGESPAPPVRPLHGTIGSPSTRMNRPAYYQLTDTMILSSRYTADGGEDGEAQAGRPGQIFKTMDVRQEVRDQDGRSADSRV</sequence>
<dbReference type="EMBL" id="JAQQWK010000010">
    <property type="protein sequence ID" value="KAK8030085.1"/>
    <property type="molecule type" value="Genomic_DNA"/>
</dbReference>
<feature type="domain" description="Rhodopsin" evidence="8">
    <location>
        <begin position="44"/>
        <end position="235"/>
    </location>
</feature>
<feature type="region of interest" description="Disordered" evidence="6">
    <location>
        <begin position="302"/>
        <end position="343"/>
    </location>
</feature>
<evidence type="ECO:0000256" key="5">
    <source>
        <dbReference type="ARBA" id="ARBA00038359"/>
    </source>
</evidence>
<comment type="subcellular location">
    <subcellularLocation>
        <location evidence="1">Membrane</location>
        <topology evidence="1">Multi-pass membrane protein</topology>
    </subcellularLocation>
</comment>
<feature type="region of interest" description="Disordered" evidence="6">
    <location>
        <begin position="254"/>
        <end position="286"/>
    </location>
</feature>
<gene>
    <name evidence="9" type="ORF">PG993_011376</name>
</gene>
<evidence type="ECO:0000256" key="1">
    <source>
        <dbReference type="ARBA" id="ARBA00004141"/>
    </source>
</evidence>
<proteinExistence type="inferred from homology"/>
<evidence type="ECO:0000259" key="8">
    <source>
        <dbReference type="Pfam" id="PF20684"/>
    </source>
</evidence>
<feature type="compositionally biased region" description="Basic and acidic residues" evidence="6">
    <location>
        <begin position="325"/>
        <end position="343"/>
    </location>
</feature>
<keyword evidence="10" id="KW-1185">Reference proteome</keyword>
<evidence type="ECO:0000256" key="2">
    <source>
        <dbReference type="ARBA" id="ARBA00022692"/>
    </source>
</evidence>
<accession>A0ABR1SE31</accession>
<evidence type="ECO:0000313" key="10">
    <source>
        <dbReference type="Proteomes" id="UP001444661"/>
    </source>
</evidence>
<feature type="transmembrane region" description="Helical" evidence="7">
    <location>
        <begin position="169"/>
        <end position="189"/>
    </location>
</feature>
<evidence type="ECO:0000256" key="6">
    <source>
        <dbReference type="SAM" id="MobiDB-lite"/>
    </source>
</evidence>
<protein>
    <recommendedName>
        <fullName evidence="8">Rhodopsin domain-containing protein</fullName>
    </recommendedName>
</protein>
<name>A0ABR1SE31_9PEZI</name>
<keyword evidence="4 7" id="KW-0472">Membrane</keyword>
<comment type="caution">
    <text evidence="9">The sequence shown here is derived from an EMBL/GenBank/DDBJ whole genome shotgun (WGS) entry which is preliminary data.</text>
</comment>
<dbReference type="Pfam" id="PF20684">
    <property type="entry name" value="Fung_rhodopsin"/>
    <property type="match status" value="1"/>
</dbReference>
<reference evidence="9 10" key="1">
    <citation type="submission" date="2023-01" db="EMBL/GenBank/DDBJ databases">
        <title>Analysis of 21 Apiospora genomes using comparative genomics revels a genus with tremendous synthesis potential of carbohydrate active enzymes and secondary metabolites.</title>
        <authorList>
            <person name="Sorensen T."/>
        </authorList>
    </citation>
    <scope>NUCLEOTIDE SEQUENCE [LARGE SCALE GENOMIC DNA]</scope>
    <source>
        <strain evidence="9 10">CBS 33761</strain>
    </source>
</reference>
<dbReference type="Proteomes" id="UP001444661">
    <property type="component" value="Unassembled WGS sequence"/>
</dbReference>
<feature type="transmembrane region" description="Helical" evidence="7">
    <location>
        <begin position="209"/>
        <end position="231"/>
    </location>
</feature>
<evidence type="ECO:0000256" key="3">
    <source>
        <dbReference type="ARBA" id="ARBA00022989"/>
    </source>
</evidence>
<comment type="similarity">
    <text evidence="5">Belongs to the SAT4 family.</text>
</comment>
<dbReference type="InterPro" id="IPR052337">
    <property type="entry name" value="SAT4-like"/>
</dbReference>